<dbReference type="SUPFAM" id="SSF101898">
    <property type="entry name" value="NHL repeat"/>
    <property type="match status" value="1"/>
</dbReference>
<dbReference type="PROSITE" id="PS51125">
    <property type="entry name" value="NHL"/>
    <property type="match status" value="2"/>
</dbReference>
<feature type="repeat" description="NHL" evidence="4">
    <location>
        <begin position="426"/>
        <end position="457"/>
    </location>
</feature>
<feature type="chain" id="PRO_5033045410" description="NHL repeat containing protein" evidence="5">
    <location>
        <begin position="24"/>
        <end position="805"/>
    </location>
</feature>
<dbReference type="PANTHER" id="PTHR10680">
    <property type="entry name" value="PEPTIDYL-GLYCINE ALPHA-AMIDATING MONOOXYGENASE"/>
    <property type="match status" value="1"/>
</dbReference>
<comment type="caution">
    <text evidence="6">The sequence shown here is derived from an EMBL/GenBank/DDBJ whole genome shotgun (WGS) entry which is preliminary data.</text>
</comment>
<feature type="repeat" description="NHL" evidence="4">
    <location>
        <begin position="718"/>
        <end position="748"/>
    </location>
</feature>
<organism evidence="6 7">
    <name type="scientific">Adineta steineri</name>
    <dbReference type="NCBI Taxonomy" id="433720"/>
    <lineage>
        <taxon>Eukaryota</taxon>
        <taxon>Metazoa</taxon>
        <taxon>Spiralia</taxon>
        <taxon>Gnathifera</taxon>
        <taxon>Rotifera</taxon>
        <taxon>Eurotatoria</taxon>
        <taxon>Bdelloidea</taxon>
        <taxon>Adinetida</taxon>
        <taxon>Adinetidae</taxon>
        <taxon>Adineta</taxon>
    </lineage>
</organism>
<dbReference type="SUPFAM" id="SSF63825">
    <property type="entry name" value="YWTD domain"/>
    <property type="match status" value="2"/>
</dbReference>
<evidence type="ECO:0008006" key="8">
    <source>
        <dbReference type="Google" id="ProtNLM"/>
    </source>
</evidence>
<name>A0A815GD25_9BILA</name>
<protein>
    <recommendedName>
        <fullName evidence="8">NHL repeat containing protein</fullName>
    </recommendedName>
</protein>
<evidence type="ECO:0000256" key="2">
    <source>
        <dbReference type="ARBA" id="ARBA00022737"/>
    </source>
</evidence>
<feature type="signal peptide" evidence="5">
    <location>
        <begin position="1"/>
        <end position="23"/>
    </location>
</feature>
<dbReference type="InterPro" id="IPR001258">
    <property type="entry name" value="NHL_repeat"/>
</dbReference>
<dbReference type="CDD" id="cd05819">
    <property type="entry name" value="NHL"/>
    <property type="match status" value="2"/>
</dbReference>
<gene>
    <name evidence="6" type="ORF">IZO911_LOCUS36070</name>
</gene>
<dbReference type="Proteomes" id="UP000663860">
    <property type="component" value="Unassembled WGS sequence"/>
</dbReference>
<keyword evidence="1 5" id="KW-0732">Signal</keyword>
<evidence type="ECO:0000256" key="4">
    <source>
        <dbReference type="PROSITE-ProRule" id="PRU00504"/>
    </source>
</evidence>
<sequence length="805" mass="90590">MNTIKIHCYIVFIILSITVQVKSQICGKIPQYGDCSTNSACGYFHMVGANNDTGICGFRWLACSHLVLCNSSDNSCSQPNTTCVQHPQCNDLPVCYPGTMTDQSICPPMKNKTNLKWKQNAITVAGGNGHGQQLNQLIGPFGIFTDKNNNIFIADHANHHKTNLKWKQNAITVAGGNGHGQQLNQLIGPFGIFTDKNNNIFIADHANHRIVEWKHNTKEGEIIAGGNGEGNRMDQLNSPTNMIVDQQNHSIIIADYKNRRVIQWLNQTQQILIDNINCWGLAMDKHGFLYVSDQGKNAVRRWKMGEYNNEGIVVAGGNGIGNQLNQFNVLSFIFVDEDQSVYVSDFENHRVMKWRKDAKEGTVVAGGNGEGDNLSHLSRPHGVIVDDLGQIHVVDTWNHRVMRWCEGKKEGEIVVGGNGEGSQSNQLYQPRGVSFDDEDNLYVSDYGNHRIQKFENFLGLLFDKTNQLFFNSLILHHNKIFEFYRLNSYRTVENAVVFKKVFNISQYKTNLKWKQNAITVAGGNGHGQQLNQLIGPFGIFTDKNNNIFIADHANHRIVEWKHNTKEGEIIAGRNGEGNRMDQLNSPTNMIVDEQNHSIIIADFSNTRVIQWLNQTQQILIDNIFCWGLAMDKHGFLYVSDQGKNAVRRWKMGEYNNEGIIVAGGNGIGNQLNQFNVLSFIFVDEDQSVYASDRDNHRVMKWRKDAKEGTVVAGGNGEGENLSHLSRPHGVIVDDLGQIYVADGDNNRIMRWCEGKEEGEVVVGGKGQGNQPDRLNYPSGLSFDEDENLYVADELNHRIQKFEIIW</sequence>
<dbReference type="InterPro" id="IPR011042">
    <property type="entry name" value="6-blade_b-propeller_TolB-like"/>
</dbReference>
<evidence type="ECO:0000313" key="7">
    <source>
        <dbReference type="Proteomes" id="UP000663860"/>
    </source>
</evidence>
<dbReference type="Pfam" id="PF01436">
    <property type="entry name" value="NHL"/>
    <property type="match status" value="4"/>
</dbReference>
<dbReference type="PANTHER" id="PTHR10680:SF28">
    <property type="entry name" value="SMP-30_GLUCONOLACTONASE_LRE-LIKE REGION DOMAIN-CONTAINING PROTEIN"/>
    <property type="match status" value="1"/>
</dbReference>
<keyword evidence="3" id="KW-0325">Glycoprotein</keyword>
<dbReference type="AlphaFoldDB" id="A0A815GD25"/>
<reference evidence="6" key="1">
    <citation type="submission" date="2021-02" db="EMBL/GenBank/DDBJ databases">
        <authorList>
            <person name="Nowell W R."/>
        </authorList>
    </citation>
    <scope>NUCLEOTIDE SEQUENCE</scope>
</reference>
<evidence type="ECO:0000313" key="6">
    <source>
        <dbReference type="EMBL" id="CAF1338060.1"/>
    </source>
</evidence>
<evidence type="ECO:0000256" key="3">
    <source>
        <dbReference type="ARBA" id="ARBA00023180"/>
    </source>
</evidence>
<dbReference type="GO" id="GO:0005576">
    <property type="term" value="C:extracellular region"/>
    <property type="evidence" value="ECO:0007669"/>
    <property type="project" value="TreeGrafter"/>
</dbReference>
<accession>A0A815GD25</accession>
<dbReference type="Gene3D" id="2.120.10.30">
    <property type="entry name" value="TolB, C-terminal domain"/>
    <property type="match status" value="4"/>
</dbReference>
<evidence type="ECO:0000256" key="5">
    <source>
        <dbReference type="SAM" id="SignalP"/>
    </source>
</evidence>
<keyword evidence="2" id="KW-0677">Repeat</keyword>
<proteinExistence type="predicted"/>
<evidence type="ECO:0000256" key="1">
    <source>
        <dbReference type="ARBA" id="ARBA00022729"/>
    </source>
</evidence>
<dbReference type="EMBL" id="CAJNOE010000810">
    <property type="protein sequence ID" value="CAF1338060.1"/>
    <property type="molecule type" value="Genomic_DNA"/>
</dbReference>